<evidence type="ECO:0000256" key="2">
    <source>
        <dbReference type="ARBA" id="ARBA00022490"/>
    </source>
</evidence>
<keyword evidence="2" id="KW-0963">Cytoplasm</keyword>
<feature type="compositionally biased region" description="Basic and acidic residues" evidence="3">
    <location>
        <begin position="159"/>
        <end position="182"/>
    </location>
</feature>
<feature type="compositionally biased region" description="Gly residues" evidence="3">
    <location>
        <begin position="137"/>
        <end position="151"/>
    </location>
</feature>
<dbReference type="SMART" id="SM01233">
    <property type="entry name" value="HABP4_PAI-RBP1"/>
    <property type="match status" value="1"/>
</dbReference>
<feature type="compositionally biased region" description="Low complexity" evidence="3">
    <location>
        <begin position="28"/>
        <end position="62"/>
    </location>
</feature>
<evidence type="ECO:0000313" key="6">
    <source>
        <dbReference type="RefSeq" id="XP_060673339.1"/>
    </source>
</evidence>
<evidence type="ECO:0000259" key="4">
    <source>
        <dbReference type="SMART" id="SM01233"/>
    </source>
</evidence>
<feature type="compositionally biased region" description="Polar residues" evidence="3">
    <location>
        <begin position="187"/>
        <end position="196"/>
    </location>
</feature>
<evidence type="ECO:0000256" key="3">
    <source>
        <dbReference type="SAM" id="MobiDB-lite"/>
    </source>
</evidence>
<feature type="compositionally biased region" description="Gly residues" evidence="3">
    <location>
        <begin position="82"/>
        <end position="99"/>
    </location>
</feature>
<dbReference type="GeneID" id="132803807"/>
<feature type="compositionally biased region" description="Polar residues" evidence="3">
    <location>
        <begin position="102"/>
        <end position="111"/>
    </location>
</feature>
<feature type="region of interest" description="Disordered" evidence="3">
    <location>
        <begin position="28"/>
        <end position="243"/>
    </location>
</feature>
<dbReference type="Pfam" id="PF04774">
    <property type="entry name" value="HABP4_PAI-RBP1"/>
    <property type="match status" value="1"/>
</dbReference>
<organism evidence="5 6">
    <name type="scientific">Ziziphus jujuba</name>
    <name type="common">Chinese jujube</name>
    <name type="synonym">Ziziphus sativa</name>
    <dbReference type="NCBI Taxonomy" id="326968"/>
    <lineage>
        <taxon>Eukaryota</taxon>
        <taxon>Viridiplantae</taxon>
        <taxon>Streptophyta</taxon>
        <taxon>Embryophyta</taxon>
        <taxon>Tracheophyta</taxon>
        <taxon>Spermatophyta</taxon>
        <taxon>Magnoliopsida</taxon>
        <taxon>eudicotyledons</taxon>
        <taxon>Gunneridae</taxon>
        <taxon>Pentapetalae</taxon>
        <taxon>rosids</taxon>
        <taxon>fabids</taxon>
        <taxon>Rosales</taxon>
        <taxon>Rhamnaceae</taxon>
        <taxon>Paliureae</taxon>
        <taxon>Ziziphus</taxon>
    </lineage>
</organism>
<keyword evidence="5" id="KW-1185">Reference proteome</keyword>
<feature type="compositionally biased region" description="Basic and acidic residues" evidence="3">
    <location>
        <begin position="208"/>
        <end position="228"/>
    </location>
</feature>
<feature type="compositionally biased region" description="Basic and acidic residues" evidence="3">
    <location>
        <begin position="263"/>
        <end position="274"/>
    </location>
</feature>
<dbReference type="Proteomes" id="UP001652623">
    <property type="component" value="Chromosome 5"/>
</dbReference>
<dbReference type="Gene3D" id="6.10.140.1040">
    <property type="match status" value="1"/>
</dbReference>
<dbReference type="InterPro" id="IPR019084">
    <property type="entry name" value="STM1-like_N"/>
</dbReference>
<feature type="compositionally biased region" description="Gly residues" evidence="3">
    <location>
        <begin position="341"/>
        <end position="354"/>
    </location>
</feature>
<proteinExistence type="predicted"/>
<accession>A0ABM4A9C7</accession>
<comment type="subcellular location">
    <subcellularLocation>
        <location evidence="1">Cytoplasm</location>
    </subcellularLocation>
</comment>
<feature type="compositionally biased region" description="Basic and acidic residues" evidence="3">
    <location>
        <begin position="125"/>
        <end position="134"/>
    </location>
</feature>
<evidence type="ECO:0000256" key="1">
    <source>
        <dbReference type="ARBA" id="ARBA00004496"/>
    </source>
</evidence>
<dbReference type="PANTHER" id="PTHR12299:SF78">
    <property type="entry name" value="RGG REPEATS NUCLEAR RNA BINDING PROTEIN C"/>
    <property type="match status" value="1"/>
</dbReference>
<feature type="domain" description="Hyaluronan/mRNA-binding protein" evidence="4">
    <location>
        <begin position="161"/>
        <end position="269"/>
    </location>
</feature>
<sequence>MATANPFDLLGDDDTEDPTQLIAYQQQKVAAAAPATKKVPAQNQGKPATQAQAQAQQNKQAKLPSKPVPPSQAVREAKSETGRGGGRGYGRGRGSGGFNRGSADNENSFKSSGGPAGHNASEEGESGKLSERRPYGGSRGPYRGGRRGGFANGEVDDEERSRRVFERRSGTGRSGDIKREGSGRGNWGTQTDELSQVTEEVVNVTEKNLSDDKPVGDEGAEDGNKEAPADEAEEKEPEDKEMTLEEYEKVLEEKRKALQTLKTEERKVDTKEFESMQQLSNKKENDDVFIKLRSDKDRRKEAAERDEKAKKSVSINEFLKPAEGERYYSPGGRGRGRGRGSRGGFSGNYQGGFSGNYQGNAAAPSIADRGQFPTLGGK</sequence>
<feature type="region of interest" description="Disordered" evidence="3">
    <location>
        <begin position="263"/>
        <end position="378"/>
    </location>
</feature>
<feature type="compositionally biased region" description="Basic and acidic residues" evidence="3">
    <location>
        <begin position="281"/>
        <end position="310"/>
    </location>
</feature>
<protein>
    <submittedName>
        <fullName evidence="6">RGG repeats nuclear RNA binding protein A-like</fullName>
    </submittedName>
</protein>
<dbReference type="InterPro" id="IPR006861">
    <property type="entry name" value="HABP4_PAIRBP1-bd"/>
</dbReference>
<dbReference type="Pfam" id="PF09598">
    <property type="entry name" value="Stm1_N"/>
    <property type="match status" value="1"/>
</dbReference>
<name>A0ABM4A9C7_ZIZJJ</name>
<gene>
    <name evidence="6" type="primary">LOC132803807</name>
</gene>
<evidence type="ECO:0000313" key="5">
    <source>
        <dbReference type="Proteomes" id="UP001652623"/>
    </source>
</evidence>
<feature type="compositionally biased region" description="Low complexity" evidence="3">
    <location>
        <begin position="197"/>
        <end position="206"/>
    </location>
</feature>
<dbReference type="PANTHER" id="PTHR12299">
    <property type="entry name" value="HYALURONIC ACID-BINDING PROTEIN 4"/>
    <property type="match status" value="1"/>
</dbReference>
<dbReference type="InterPro" id="IPR039764">
    <property type="entry name" value="HABP4/SERBP1-like"/>
</dbReference>
<reference evidence="6" key="1">
    <citation type="submission" date="2025-08" db="UniProtKB">
        <authorList>
            <consortium name="RefSeq"/>
        </authorList>
    </citation>
    <scope>IDENTIFICATION</scope>
    <source>
        <tissue evidence="6">Seedling</tissue>
    </source>
</reference>
<dbReference type="RefSeq" id="XP_060673339.1">
    <property type="nucleotide sequence ID" value="XM_060817356.1"/>
</dbReference>